<dbReference type="InterPro" id="IPR004378">
    <property type="entry name" value="F420H2_quin_Rdtase"/>
</dbReference>
<accession>A0A1B1MBM7</accession>
<organism evidence="1 2">
    <name type="scientific">Streptomyces lincolnensis</name>
    <dbReference type="NCBI Taxonomy" id="1915"/>
    <lineage>
        <taxon>Bacteria</taxon>
        <taxon>Bacillati</taxon>
        <taxon>Actinomycetota</taxon>
        <taxon>Actinomycetes</taxon>
        <taxon>Kitasatosporales</taxon>
        <taxon>Streptomycetaceae</taxon>
        <taxon>Streptomyces</taxon>
    </lineage>
</organism>
<dbReference type="RefSeq" id="WP_067434569.1">
    <property type="nucleotide sequence ID" value="NZ_CP016438.1"/>
</dbReference>
<dbReference type="STRING" id="1915.SLINC_3710"/>
<dbReference type="AlphaFoldDB" id="A0A1B1MBM7"/>
<dbReference type="NCBIfam" id="TIGR00026">
    <property type="entry name" value="hi_GC_TIGR00026"/>
    <property type="match status" value="1"/>
</dbReference>
<dbReference type="GO" id="GO:0016491">
    <property type="term" value="F:oxidoreductase activity"/>
    <property type="evidence" value="ECO:0007669"/>
    <property type="project" value="InterPro"/>
</dbReference>
<name>A0A1B1MBM7_STRLN</name>
<dbReference type="InterPro" id="IPR012349">
    <property type="entry name" value="Split_barrel_FMN-bd"/>
</dbReference>
<dbReference type="KEGG" id="sls:SLINC_3710"/>
<reference evidence="1 2" key="1">
    <citation type="submission" date="2016-07" db="EMBL/GenBank/DDBJ databases">
        <title>Enhancement of antibiotic productionsby engineered nitrateutilization in actinobacteria.</title>
        <authorList>
            <person name="Meng S.C."/>
        </authorList>
    </citation>
    <scope>NUCLEOTIDE SEQUENCE [LARGE SCALE GENOMIC DNA]</scope>
    <source>
        <strain evidence="1 2">NRRL 2936</strain>
    </source>
</reference>
<dbReference type="Proteomes" id="UP000092598">
    <property type="component" value="Chromosome"/>
</dbReference>
<keyword evidence="2" id="KW-1185">Reference proteome</keyword>
<dbReference type="EMBL" id="CP016438">
    <property type="protein sequence ID" value="ANS65934.1"/>
    <property type="molecule type" value="Genomic_DNA"/>
</dbReference>
<sequence>MSRRAEQKYRIATAFQRRFNPLLRRLPLQTVLETTGRTSGLPRRTPLGGRRVGDSFWLVSEFGERSQYVRNIQADPRVRVRINGRWHTGTAHLLPDDDPIARLRTLPRFNSTAVRAIGAGLLTVRVDLDGPRP</sequence>
<evidence type="ECO:0000313" key="1">
    <source>
        <dbReference type="EMBL" id="ANS65934.1"/>
    </source>
</evidence>
<gene>
    <name evidence="1" type="ORF">SLINC_3710</name>
</gene>
<dbReference type="Pfam" id="PF04075">
    <property type="entry name" value="F420H2_quin_red"/>
    <property type="match status" value="1"/>
</dbReference>
<dbReference type="OrthoDB" id="4633749at2"/>
<evidence type="ECO:0000313" key="2">
    <source>
        <dbReference type="Proteomes" id="UP000092598"/>
    </source>
</evidence>
<dbReference type="SUPFAM" id="SSF50475">
    <property type="entry name" value="FMN-binding split barrel"/>
    <property type="match status" value="1"/>
</dbReference>
<protein>
    <submittedName>
        <fullName evidence="1">Uncharacterized protein</fullName>
    </submittedName>
</protein>
<dbReference type="Gene3D" id="2.30.110.10">
    <property type="entry name" value="Electron Transport, Fmn-binding Protein, Chain A"/>
    <property type="match status" value="1"/>
</dbReference>
<proteinExistence type="predicted"/>
<dbReference type="PATRIC" id="fig|1915.4.peg.4082"/>